<keyword evidence="1" id="KW-0472">Membrane</keyword>
<feature type="transmembrane region" description="Helical" evidence="1">
    <location>
        <begin position="152"/>
        <end position="175"/>
    </location>
</feature>
<dbReference type="EMBL" id="CAXKWB010010127">
    <property type="protein sequence ID" value="CAL4096926.1"/>
    <property type="molecule type" value="Genomic_DNA"/>
</dbReference>
<name>A0AAV2QQH7_MEGNR</name>
<dbReference type="Proteomes" id="UP001497623">
    <property type="component" value="Unassembled WGS sequence"/>
</dbReference>
<dbReference type="AlphaFoldDB" id="A0AAV2QQH7"/>
<keyword evidence="1" id="KW-0812">Transmembrane</keyword>
<feature type="transmembrane region" description="Helical" evidence="1">
    <location>
        <begin position="16"/>
        <end position="37"/>
    </location>
</feature>
<dbReference type="InterPro" id="IPR008276">
    <property type="entry name" value="C_nuclsd_transpt"/>
</dbReference>
<dbReference type="PANTHER" id="PTHR10590">
    <property type="entry name" value="SODIUM/NUCLEOSIDE COTRANSPORTER"/>
    <property type="match status" value="1"/>
</dbReference>
<proteinExistence type="predicted"/>
<dbReference type="Pfam" id="PF07662">
    <property type="entry name" value="Nucleos_tra2_C"/>
    <property type="match status" value="1"/>
</dbReference>
<organism evidence="3 4">
    <name type="scientific">Meganyctiphanes norvegica</name>
    <name type="common">Northern krill</name>
    <name type="synonym">Thysanopoda norvegica</name>
    <dbReference type="NCBI Taxonomy" id="48144"/>
    <lineage>
        <taxon>Eukaryota</taxon>
        <taxon>Metazoa</taxon>
        <taxon>Ecdysozoa</taxon>
        <taxon>Arthropoda</taxon>
        <taxon>Crustacea</taxon>
        <taxon>Multicrustacea</taxon>
        <taxon>Malacostraca</taxon>
        <taxon>Eumalacostraca</taxon>
        <taxon>Eucarida</taxon>
        <taxon>Euphausiacea</taxon>
        <taxon>Euphausiidae</taxon>
        <taxon>Meganyctiphanes</taxon>
    </lineage>
</organism>
<evidence type="ECO:0000313" key="4">
    <source>
        <dbReference type="Proteomes" id="UP001497623"/>
    </source>
</evidence>
<gene>
    <name evidence="3" type="ORF">MNOR_LOCUS15861</name>
</gene>
<evidence type="ECO:0000313" key="3">
    <source>
        <dbReference type="EMBL" id="CAL4096926.1"/>
    </source>
</evidence>
<dbReference type="InterPro" id="IPR011657">
    <property type="entry name" value="CNT_C_dom"/>
</dbReference>
<dbReference type="PANTHER" id="PTHR10590:SF4">
    <property type="entry name" value="SOLUTE CARRIER FAMILY 28 MEMBER 3"/>
    <property type="match status" value="1"/>
</dbReference>
<sequence length="179" mass="19214">TEANWLHAGMAGVTDAIFLVANVGASLIAFLAAISFFNSVFNWFCMLAGTQDGTCTLDSIFGYIFMPLAWTMGVEWEDCMDVGQLIGIKTMVNEFVAYSELSKMVDKGTLTRRSEVIATYALCGFSNLGSMGIMLGGFNAMAPERREDFAKVVFRAMVAGSSACFLTACVAGVLLSDAK</sequence>
<evidence type="ECO:0000256" key="1">
    <source>
        <dbReference type="SAM" id="Phobius"/>
    </source>
</evidence>
<accession>A0AAV2QQH7</accession>
<protein>
    <recommendedName>
        <fullName evidence="2">Concentrative nucleoside transporter C-terminal domain-containing protein</fullName>
    </recommendedName>
</protein>
<dbReference type="GO" id="GO:0005415">
    <property type="term" value="F:nucleoside:sodium symporter activity"/>
    <property type="evidence" value="ECO:0007669"/>
    <property type="project" value="TreeGrafter"/>
</dbReference>
<dbReference type="GO" id="GO:0005886">
    <property type="term" value="C:plasma membrane"/>
    <property type="evidence" value="ECO:0007669"/>
    <property type="project" value="TreeGrafter"/>
</dbReference>
<feature type="transmembrane region" description="Helical" evidence="1">
    <location>
        <begin position="117"/>
        <end position="140"/>
    </location>
</feature>
<evidence type="ECO:0000259" key="2">
    <source>
        <dbReference type="Pfam" id="PF07662"/>
    </source>
</evidence>
<feature type="domain" description="Concentrative nucleoside transporter C-terminal" evidence="2">
    <location>
        <begin position="2"/>
        <end position="172"/>
    </location>
</feature>
<reference evidence="3 4" key="1">
    <citation type="submission" date="2024-05" db="EMBL/GenBank/DDBJ databases">
        <authorList>
            <person name="Wallberg A."/>
        </authorList>
    </citation>
    <scope>NUCLEOTIDE SEQUENCE [LARGE SCALE GENOMIC DNA]</scope>
</reference>
<feature type="non-terminal residue" evidence="3">
    <location>
        <position position="1"/>
    </location>
</feature>
<comment type="caution">
    <text evidence="3">The sequence shown here is derived from an EMBL/GenBank/DDBJ whole genome shotgun (WGS) entry which is preliminary data.</text>
</comment>
<keyword evidence="4" id="KW-1185">Reference proteome</keyword>
<keyword evidence="1" id="KW-1133">Transmembrane helix</keyword>